<dbReference type="EMBL" id="CAWUPB010000058">
    <property type="protein sequence ID" value="CAK7322996.1"/>
    <property type="molecule type" value="Genomic_DNA"/>
</dbReference>
<gene>
    <name evidence="1" type="ORF">DCAF_LOCUS610</name>
</gene>
<organism evidence="1 2">
    <name type="scientific">Dovyalis caffra</name>
    <dbReference type="NCBI Taxonomy" id="77055"/>
    <lineage>
        <taxon>Eukaryota</taxon>
        <taxon>Viridiplantae</taxon>
        <taxon>Streptophyta</taxon>
        <taxon>Embryophyta</taxon>
        <taxon>Tracheophyta</taxon>
        <taxon>Spermatophyta</taxon>
        <taxon>Magnoliopsida</taxon>
        <taxon>eudicotyledons</taxon>
        <taxon>Gunneridae</taxon>
        <taxon>Pentapetalae</taxon>
        <taxon>rosids</taxon>
        <taxon>fabids</taxon>
        <taxon>Malpighiales</taxon>
        <taxon>Salicaceae</taxon>
        <taxon>Flacourtieae</taxon>
        <taxon>Dovyalis</taxon>
    </lineage>
</organism>
<reference evidence="1 2" key="1">
    <citation type="submission" date="2024-01" db="EMBL/GenBank/DDBJ databases">
        <authorList>
            <person name="Waweru B."/>
        </authorList>
    </citation>
    <scope>NUCLEOTIDE SEQUENCE [LARGE SCALE GENOMIC DNA]</scope>
</reference>
<proteinExistence type="predicted"/>
<keyword evidence="2" id="KW-1185">Reference proteome</keyword>
<dbReference type="AlphaFoldDB" id="A0AAV1QNB0"/>
<comment type="caution">
    <text evidence="1">The sequence shown here is derived from an EMBL/GenBank/DDBJ whole genome shotgun (WGS) entry which is preliminary data.</text>
</comment>
<protein>
    <submittedName>
        <fullName evidence="1">Uncharacterized protein</fullName>
    </submittedName>
</protein>
<evidence type="ECO:0000313" key="1">
    <source>
        <dbReference type="EMBL" id="CAK7322996.1"/>
    </source>
</evidence>
<name>A0AAV1QNB0_9ROSI</name>
<accession>A0AAV1QNB0</accession>
<evidence type="ECO:0000313" key="2">
    <source>
        <dbReference type="Proteomes" id="UP001314170"/>
    </source>
</evidence>
<dbReference type="Proteomes" id="UP001314170">
    <property type="component" value="Unassembled WGS sequence"/>
</dbReference>
<sequence>MKLPPDMMSISFSRTTVSSRSFSIGIPALVLREKSLALVSSSVTRIFKSFGCLKQALQPTERLSTFKLFVFWISTNSDSLGLELAPLVYETQQPGFRPELAEAR</sequence>